<dbReference type="InterPro" id="IPR013783">
    <property type="entry name" value="Ig-like_fold"/>
</dbReference>
<sequence>MGLVVAAVVISLASLVGGMAYAGGGGPTPTPTTIPTTTSPRAIVAVSWSCAGPHTLVPTSHVDLAIDARILSPVLGYWYEVSDGTITAHYGAGSAVSSTLGDHAEFHGSISSIRWEGTVQLFPGGTYTVTVAEAPYDGVGLPTSETVLAYNVFTIGTCPTPTPTATITPTAISTQQVPPVITKVTPMEAAPGQQVVVEGQNFRRPNEISLYVWLERDGGGIELAHFNPEYNSQYWTSTAVTFTMPNLSPRSGLIRLDVNSRLAYAGGTFIILPEVPTATPTATVEPIPFPPTYIDVPLVNGWNLVSIPSANSAYTARSLLAEMSSQGIEVAQIASWENGGWHSYLSGLPTDGFSIRSGLGYFVRVTRSGTWHPGYRR</sequence>
<dbReference type="AlphaFoldDB" id="A0A1G1VBM4"/>
<dbReference type="SUPFAM" id="SSF81296">
    <property type="entry name" value="E set domains"/>
    <property type="match status" value="1"/>
</dbReference>
<proteinExistence type="predicted"/>
<feature type="domain" description="IPT/TIG" evidence="2">
    <location>
        <begin position="179"/>
        <end position="269"/>
    </location>
</feature>
<gene>
    <name evidence="3" type="ORF">A3A77_03050</name>
</gene>
<dbReference type="Pfam" id="PF01833">
    <property type="entry name" value="TIG"/>
    <property type="match status" value="1"/>
</dbReference>
<accession>A0A1G1VBM4</accession>
<evidence type="ECO:0000313" key="4">
    <source>
        <dbReference type="Proteomes" id="UP000178659"/>
    </source>
</evidence>
<name>A0A1G1VBM4_9BACT</name>
<feature type="chain" id="PRO_5009580988" description="IPT/TIG domain-containing protein" evidence="1">
    <location>
        <begin position="23"/>
        <end position="377"/>
    </location>
</feature>
<dbReference type="InterPro" id="IPR002909">
    <property type="entry name" value="IPT_dom"/>
</dbReference>
<evidence type="ECO:0000313" key="3">
    <source>
        <dbReference type="EMBL" id="OGY12828.1"/>
    </source>
</evidence>
<feature type="signal peptide" evidence="1">
    <location>
        <begin position="1"/>
        <end position="22"/>
    </location>
</feature>
<dbReference type="Gene3D" id="2.60.40.10">
    <property type="entry name" value="Immunoglobulins"/>
    <property type="match status" value="1"/>
</dbReference>
<comment type="caution">
    <text evidence="3">The sequence shown here is derived from an EMBL/GenBank/DDBJ whole genome shotgun (WGS) entry which is preliminary data.</text>
</comment>
<organism evidence="3 4">
    <name type="scientific">Candidatus Blackburnbacteria bacterium RIFCSPLOWO2_01_FULL_40_20</name>
    <dbReference type="NCBI Taxonomy" id="1797519"/>
    <lineage>
        <taxon>Bacteria</taxon>
        <taxon>Candidatus Blackburniibacteriota</taxon>
    </lineage>
</organism>
<protein>
    <recommendedName>
        <fullName evidence="2">IPT/TIG domain-containing protein</fullName>
    </recommendedName>
</protein>
<evidence type="ECO:0000259" key="2">
    <source>
        <dbReference type="Pfam" id="PF01833"/>
    </source>
</evidence>
<dbReference type="Proteomes" id="UP000178659">
    <property type="component" value="Unassembled WGS sequence"/>
</dbReference>
<evidence type="ECO:0000256" key="1">
    <source>
        <dbReference type="SAM" id="SignalP"/>
    </source>
</evidence>
<reference evidence="3 4" key="1">
    <citation type="journal article" date="2016" name="Nat. Commun.">
        <title>Thousands of microbial genomes shed light on interconnected biogeochemical processes in an aquifer system.</title>
        <authorList>
            <person name="Anantharaman K."/>
            <person name="Brown C.T."/>
            <person name="Hug L.A."/>
            <person name="Sharon I."/>
            <person name="Castelle C.J."/>
            <person name="Probst A.J."/>
            <person name="Thomas B.C."/>
            <person name="Singh A."/>
            <person name="Wilkins M.J."/>
            <person name="Karaoz U."/>
            <person name="Brodie E.L."/>
            <person name="Williams K.H."/>
            <person name="Hubbard S.S."/>
            <person name="Banfield J.F."/>
        </authorList>
    </citation>
    <scope>NUCLEOTIDE SEQUENCE [LARGE SCALE GENOMIC DNA]</scope>
</reference>
<keyword evidence="1" id="KW-0732">Signal</keyword>
<dbReference type="EMBL" id="MHCC01000024">
    <property type="protein sequence ID" value="OGY12828.1"/>
    <property type="molecule type" value="Genomic_DNA"/>
</dbReference>
<dbReference type="InterPro" id="IPR014756">
    <property type="entry name" value="Ig_E-set"/>
</dbReference>